<dbReference type="EMBL" id="WHUG01000023">
    <property type="protein sequence ID" value="MQA42617.1"/>
    <property type="molecule type" value="Genomic_DNA"/>
</dbReference>
<sequence>MRKEYDFSKGKRGAVIASPGKTRITIMLDDDVIEHFRNQAETQGTGYQTMINTALRAAMNTPTDRNKPITAASLRKVIREELSLLDIGSQKKTAP</sequence>
<dbReference type="RefSeq" id="WP_152841700.1">
    <property type="nucleotide sequence ID" value="NZ_WHUG01000023.1"/>
</dbReference>
<dbReference type="Proteomes" id="UP000440498">
    <property type="component" value="Unassembled WGS sequence"/>
</dbReference>
<accession>A0A6A7NE28</accession>
<dbReference type="InterPro" id="IPR025528">
    <property type="entry name" value="BrnA_antitoxin"/>
</dbReference>
<organism evidence="1 2">
    <name type="scientific">Rugamonas aquatica</name>
    <dbReference type="NCBI Taxonomy" id="2743357"/>
    <lineage>
        <taxon>Bacteria</taxon>
        <taxon>Pseudomonadati</taxon>
        <taxon>Pseudomonadota</taxon>
        <taxon>Betaproteobacteria</taxon>
        <taxon>Burkholderiales</taxon>
        <taxon>Oxalobacteraceae</taxon>
        <taxon>Telluria group</taxon>
        <taxon>Rugamonas</taxon>
    </lineage>
</organism>
<protein>
    <submittedName>
        <fullName evidence="1">CopG family transcriptional regulator</fullName>
    </submittedName>
</protein>
<name>A0A6A7NE28_9BURK</name>
<dbReference type="AlphaFoldDB" id="A0A6A7NE28"/>
<proteinExistence type="predicted"/>
<comment type="caution">
    <text evidence="1">The sequence shown here is derived from an EMBL/GenBank/DDBJ whole genome shotgun (WGS) entry which is preliminary data.</text>
</comment>
<keyword evidence="2" id="KW-1185">Reference proteome</keyword>
<reference evidence="1 2" key="1">
    <citation type="submission" date="2019-10" db="EMBL/GenBank/DDBJ databases">
        <title>Two novel species isolated from a subtropical stream in China.</title>
        <authorList>
            <person name="Lu H."/>
        </authorList>
    </citation>
    <scope>NUCLEOTIDE SEQUENCE [LARGE SCALE GENOMIC DNA]</scope>
    <source>
        <strain evidence="1 2">FT29W</strain>
    </source>
</reference>
<dbReference type="Pfam" id="PF14384">
    <property type="entry name" value="BrnA_antitoxin"/>
    <property type="match status" value="1"/>
</dbReference>
<gene>
    <name evidence="1" type="ORF">GEV02_31235</name>
</gene>
<evidence type="ECO:0000313" key="1">
    <source>
        <dbReference type="EMBL" id="MQA42617.1"/>
    </source>
</evidence>
<evidence type="ECO:0000313" key="2">
    <source>
        <dbReference type="Proteomes" id="UP000440498"/>
    </source>
</evidence>